<keyword evidence="3" id="KW-0539">Nucleus</keyword>
<proteinExistence type="predicted"/>
<comment type="subcellular location">
    <subcellularLocation>
        <location evidence="1">Nucleus</location>
    </subcellularLocation>
</comment>
<sequence>YVRMFSPTGLPDDKPTTLELAHVRLPPPVPSLVPEASKPRINTTFYSRGTCISTTFNGYSDDLCITAFTSVKPEKQTGTLPKPGFVNTDQFVETTAFKSSDYRFTAIEEIENGTKSKELSQQLSDPQRRFLAASTSSICVYSKMRPVDMLERLIRRYHPSDDNCRKEILSFFGDFGISETCTMCLSIACDSGDKQVADIAIQLFFEYGGVPSATKGDQLPNNFLGQANTASGVVYSGKHDGFVLYLTRLLGPVWSSKLFIPSEDGKTYVCCKDASVAFALTKHKLKKLKAFMDTHKGFHDPAHISDSRFQSLNSSMLSLYLEEQKSMHELYLFLLQCVDSVEFAIFVLDSYVRNNIQRYMSVDKPSLMKDLNVKMMLTSPEVREFCHELVITKIDESAIQSPTDESVTCDLQKRCPIFFTQGEYFFFRGIELIRQALSERLEDERTHILKQSLLQFQQASEKIPVNHLERVCALYQQQSFHIGVVELMLDRARKLDPHQKALFVYENEGEVDDVSKQLFDDRLKGYDLILKTLKDAKSLMLPNANLENRAPIIDKTLYVKQVFEEAVQNKDPMFHYQLYCWYIDENMMDELLKFDTEYLVPFFTNILKDEYKSLEFLWQYYRTKSQFYEAACCLARLAELPSEKITLEDRIKYLAFARINCRCGEQESDTSSHKTSRLLQKLDTLMEEYRAQTRAQNALKNLGA</sequence>
<feature type="non-terminal residue" evidence="5">
    <location>
        <position position="1"/>
    </location>
</feature>
<keyword evidence="2" id="KW-0813">Transport</keyword>
<protein>
    <recommendedName>
        <fullName evidence="4">Nucleoporin Nup133/Nup155-like C-terminal domain-containing protein</fullName>
    </recommendedName>
</protein>
<evidence type="ECO:0000256" key="3">
    <source>
        <dbReference type="ARBA" id="ARBA00023242"/>
    </source>
</evidence>
<dbReference type="Proteomes" id="UP000253551">
    <property type="component" value="Unassembled WGS sequence"/>
</dbReference>
<dbReference type="PANTHER" id="PTHR10350:SF6">
    <property type="entry name" value="NUCLEAR PORE COMPLEX PROTEIN NUP155"/>
    <property type="match status" value="1"/>
</dbReference>
<dbReference type="OrthoDB" id="338970at2759"/>
<dbReference type="Gene3D" id="1.25.40.450">
    <property type="entry name" value="Nucleoporin, helical domain, N-terminal subdomain"/>
    <property type="match status" value="1"/>
</dbReference>
<keyword evidence="6" id="KW-1185">Reference proteome</keyword>
<dbReference type="Gene3D" id="1.20.58.1780">
    <property type="match status" value="1"/>
</dbReference>
<dbReference type="AlphaFoldDB" id="A0A367KLR2"/>
<dbReference type="GO" id="GO:0017056">
    <property type="term" value="F:structural constituent of nuclear pore"/>
    <property type="evidence" value="ECO:0007669"/>
    <property type="project" value="InterPro"/>
</dbReference>
<dbReference type="Gene3D" id="1.25.40.440">
    <property type="entry name" value="Nucleoporin, helical domain, central subdomain"/>
    <property type="match status" value="1"/>
</dbReference>
<dbReference type="STRING" id="4846.A0A367KLR2"/>
<dbReference type="InterPro" id="IPR042537">
    <property type="entry name" value="Nucleoporin_Nup155_C_2"/>
</dbReference>
<dbReference type="GO" id="GO:0006606">
    <property type="term" value="P:protein import into nucleus"/>
    <property type="evidence" value="ECO:0007669"/>
    <property type="project" value="TreeGrafter"/>
</dbReference>
<accession>A0A367KLR2</accession>
<dbReference type="GO" id="GO:0036228">
    <property type="term" value="P:protein localization to nuclear inner membrane"/>
    <property type="evidence" value="ECO:0007669"/>
    <property type="project" value="TreeGrafter"/>
</dbReference>
<feature type="domain" description="Nucleoporin Nup133/Nup155-like C-terminal" evidence="4">
    <location>
        <begin position="236"/>
        <end position="696"/>
    </location>
</feature>
<comment type="caution">
    <text evidence="5">The sequence shown here is derived from an EMBL/GenBank/DDBJ whole genome shotgun (WGS) entry which is preliminary data.</text>
</comment>
<gene>
    <name evidence="5" type="ORF">CU098_002205</name>
</gene>
<dbReference type="PANTHER" id="PTHR10350">
    <property type="entry name" value="NUCLEAR PORE COMPLEX PROTEIN NUP155"/>
    <property type="match status" value="1"/>
</dbReference>
<evidence type="ECO:0000259" key="4">
    <source>
        <dbReference type="Pfam" id="PF03177"/>
    </source>
</evidence>
<name>A0A367KLR2_RHIST</name>
<dbReference type="InterPro" id="IPR007187">
    <property type="entry name" value="Nucleoporin_Nup133/Nup155_C"/>
</dbReference>
<organism evidence="5 6">
    <name type="scientific">Rhizopus stolonifer</name>
    <name type="common">Rhizopus nigricans</name>
    <dbReference type="NCBI Taxonomy" id="4846"/>
    <lineage>
        <taxon>Eukaryota</taxon>
        <taxon>Fungi</taxon>
        <taxon>Fungi incertae sedis</taxon>
        <taxon>Mucoromycota</taxon>
        <taxon>Mucoromycotina</taxon>
        <taxon>Mucoromycetes</taxon>
        <taxon>Mucorales</taxon>
        <taxon>Mucorineae</taxon>
        <taxon>Rhizopodaceae</taxon>
        <taxon>Rhizopus</taxon>
    </lineage>
</organism>
<dbReference type="GO" id="GO:0006405">
    <property type="term" value="P:RNA export from nucleus"/>
    <property type="evidence" value="ECO:0007669"/>
    <property type="project" value="TreeGrafter"/>
</dbReference>
<reference evidence="5 6" key="1">
    <citation type="journal article" date="2018" name="G3 (Bethesda)">
        <title>Phylogenetic and Phylogenomic Definition of Rhizopus Species.</title>
        <authorList>
            <person name="Gryganskyi A.P."/>
            <person name="Golan J."/>
            <person name="Dolatabadi S."/>
            <person name="Mondo S."/>
            <person name="Robb S."/>
            <person name="Idnurm A."/>
            <person name="Muszewska A."/>
            <person name="Steczkiewicz K."/>
            <person name="Masonjones S."/>
            <person name="Liao H.L."/>
            <person name="Gajdeczka M.T."/>
            <person name="Anike F."/>
            <person name="Vuek A."/>
            <person name="Anishchenko I.M."/>
            <person name="Voigt K."/>
            <person name="de Hoog G.S."/>
            <person name="Smith M.E."/>
            <person name="Heitman J."/>
            <person name="Vilgalys R."/>
            <person name="Stajich J.E."/>
        </authorList>
    </citation>
    <scope>NUCLEOTIDE SEQUENCE [LARGE SCALE GENOMIC DNA]</scope>
    <source>
        <strain evidence="5 6">LSU 92-RS-03</strain>
    </source>
</reference>
<dbReference type="InterPro" id="IPR042533">
    <property type="entry name" value="Nucleoporin_Nup155_C_1"/>
</dbReference>
<evidence type="ECO:0000256" key="2">
    <source>
        <dbReference type="ARBA" id="ARBA00022448"/>
    </source>
</evidence>
<evidence type="ECO:0000313" key="5">
    <source>
        <dbReference type="EMBL" id="RCI03174.1"/>
    </source>
</evidence>
<dbReference type="GO" id="GO:0000972">
    <property type="term" value="P:transcription-dependent tethering of RNA polymerase II gene DNA at nuclear periphery"/>
    <property type="evidence" value="ECO:0007669"/>
    <property type="project" value="TreeGrafter"/>
</dbReference>
<dbReference type="Pfam" id="PF03177">
    <property type="entry name" value="Nucleoporin_C"/>
    <property type="match status" value="1"/>
</dbReference>
<dbReference type="EMBL" id="PJQM01001119">
    <property type="protein sequence ID" value="RCI03174.1"/>
    <property type="molecule type" value="Genomic_DNA"/>
</dbReference>
<dbReference type="GO" id="GO:0044611">
    <property type="term" value="C:nuclear pore inner ring"/>
    <property type="evidence" value="ECO:0007669"/>
    <property type="project" value="TreeGrafter"/>
</dbReference>
<evidence type="ECO:0000256" key="1">
    <source>
        <dbReference type="ARBA" id="ARBA00004123"/>
    </source>
</evidence>
<dbReference type="InterPro" id="IPR004870">
    <property type="entry name" value="Nucleoporin_Nup155"/>
</dbReference>
<evidence type="ECO:0000313" key="6">
    <source>
        <dbReference type="Proteomes" id="UP000253551"/>
    </source>
</evidence>